<dbReference type="EMBL" id="LLXJ01006448">
    <property type="protein sequence ID" value="PKB94214.1"/>
    <property type="molecule type" value="Genomic_DNA"/>
</dbReference>
<dbReference type="Proteomes" id="UP000232722">
    <property type="component" value="Unassembled WGS sequence"/>
</dbReference>
<evidence type="ECO:0000313" key="2">
    <source>
        <dbReference type="Proteomes" id="UP000232722"/>
    </source>
</evidence>
<reference evidence="1 2" key="2">
    <citation type="submission" date="2017-09" db="EMBL/GenBank/DDBJ databases">
        <title>Extensive intraspecific genome diversity in a model arbuscular mycorrhizal fungus.</title>
        <authorList>
            <person name="Chen E.C."/>
            <person name="Morin E."/>
            <person name="Beaudet D."/>
            <person name="Noel J."/>
            <person name="Ndikumana S."/>
            <person name="Charron P."/>
            <person name="St-Onge C."/>
            <person name="Giorgi J."/>
            <person name="Grigoriev I.V."/>
            <person name="Roux C."/>
            <person name="Martin F.M."/>
            <person name="Corradi N."/>
        </authorList>
    </citation>
    <scope>NUCLEOTIDE SEQUENCE [LARGE SCALE GENOMIC DNA]</scope>
    <source>
        <strain evidence="1 2">A5</strain>
    </source>
</reference>
<name>A0A2N0NI31_9GLOM</name>
<proteinExistence type="predicted"/>
<accession>A0A2N0NI31</accession>
<reference evidence="1 2" key="1">
    <citation type="submission" date="2016-04" db="EMBL/GenBank/DDBJ databases">
        <title>Genome analyses suggest a sexual origin of heterokaryosis in a supposedly ancient asexual fungus.</title>
        <authorList>
            <person name="Ropars J."/>
            <person name="Sedzielewska K."/>
            <person name="Noel J."/>
            <person name="Charron P."/>
            <person name="Farinelli L."/>
            <person name="Marton T."/>
            <person name="Kruger M."/>
            <person name="Pelin A."/>
            <person name="Brachmann A."/>
            <person name="Corradi N."/>
        </authorList>
    </citation>
    <scope>NUCLEOTIDE SEQUENCE [LARGE SCALE GENOMIC DNA]</scope>
    <source>
        <strain evidence="1 2">A5</strain>
    </source>
</reference>
<dbReference type="VEuPathDB" id="FungiDB:RhiirFUN_003560"/>
<dbReference type="VEuPathDB" id="FungiDB:RhiirA1_480986"/>
<gene>
    <name evidence="1" type="ORF">RhiirA5_439298</name>
</gene>
<sequence length="100" mass="11512">MRNIESCQNPFESFLLIQGFETLSLLGKRKLLKFVTLIYSKSSAKQVHNQKREKQESPSLRFRQKVHRQAENTLELIKRRCPMGDANVGAALIDALQLAR</sequence>
<evidence type="ECO:0000313" key="1">
    <source>
        <dbReference type="EMBL" id="PKB94214.1"/>
    </source>
</evidence>
<comment type="caution">
    <text evidence="1">The sequence shown here is derived from an EMBL/GenBank/DDBJ whole genome shotgun (WGS) entry which is preliminary data.</text>
</comment>
<dbReference type="AlphaFoldDB" id="A0A2N0NI31"/>
<organism evidence="1 2">
    <name type="scientific">Rhizophagus irregularis</name>
    <dbReference type="NCBI Taxonomy" id="588596"/>
    <lineage>
        <taxon>Eukaryota</taxon>
        <taxon>Fungi</taxon>
        <taxon>Fungi incertae sedis</taxon>
        <taxon>Mucoromycota</taxon>
        <taxon>Glomeromycotina</taxon>
        <taxon>Glomeromycetes</taxon>
        <taxon>Glomerales</taxon>
        <taxon>Glomeraceae</taxon>
        <taxon>Rhizophagus</taxon>
    </lineage>
</organism>
<protein>
    <submittedName>
        <fullName evidence="1">Uncharacterized protein</fullName>
    </submittedName>
</protein>